<reference evidence="1 2" key="1">
    <citation type="submission" date="2023-10" db="EMBL/GenBank/DDBJ databases">
        <title>Draft Genome Sequence of Candida saopaulonensis from a very Premature Infant with Sepsis.</title>
        <authorList>
            <person name="Ning Y."/>
            <person name="Dai R."/>
            <person name="Xiao M."/>
            <person name="Xu Y."/>
            <person name="Yan Q."/>
            <person name="Zhang L."/>
        </authorList>
    </citation>
    <scope>NUCLEOTIDE SEQUENCE [LARGE SCALE GENOMIC DNA]</scope>
    <source>
        <strain evidence="1 2">19XY460</strain>
    </source>
</reference>
<dbReference type="RefSeq" id="XP_062877458.1">
    <property type="nucleotide sequence ID" value="XM_063021388.1"/>
</dbReference>
<dbReference type="AlphaFoldDB" id="A0AAX4H946"/>
<dbReference type="GeneID" id="88173441"/>
<organism evidence="1 2">
    <name type="scientific">Australozyma saopauloensis</name>
    <dbReference type="NCBI Taxonomy" id="291208"/>
    <lineage>
        <taxon>Eukaryota</taxon>
        <taxon>Fungi</taxon>
        <taxon>Dikarya</taxon>
        <taxon>Ascomycota</taxon>
        <taxon>Saccharomycotina</taxon>
        <taxon>Pichiomycetes</taxon>
        <taxon>Metschnikowiaceae</taxon>
        <taxon>Australozyma</taxon>
    </lineage>
</organism>
<protein>
    <submittedName>
        <fullName evidence="1">Uncharacterized protein</fullName>
    </submittedName>
</protein>
<keyword evidence="2" id="KW-1185">Reference proteome</keyword>
<sequence>MLVLYWCVLERGYQCVFVWVLFVAGYARKRLQRAQSCSSADTGGSVEETVFRWFFYLIHCRIFLHLLRRWMLAPKKILWMGSSVLRPPFPLSFRSIASRCSSLFSHSSVCTSFFVLPHRMQSLQPLLDTNNGYLTQLFVSGSLTHKRFIARDSVLLSFCHSVVLYVLQFSVAAIDSQFCRL</sequence>
<name>A0AAX4H946_9ASCO</name>
<dbReference type="EMBL" id="CP138896">
    <property type="protein sequence ID" value="WPK25075.1"/>
    <property type="molecule type" value="Genomic_DNA"/>
</dbReference>
<evidence type="ECO:0000313" key="1">
    <source>
        <dbReference type="EMBL" id="WPK25075.1"/>
    </source>
</evidence>
<accession>A0AAX4H946</accession>
<proteinExistence type="predicted"/>
<gene>
    <name evidence="1" type="ORF">PUMCH_002376</name>
</gene>
<dbReference type="KEGG" id="asau:88173441"/>
<evidence type="ECO:0000313" key="2">
    <source>
        <dbReference type="Proteomes" id="UP001338582"/>
    </source>
</evidence>
<dbReference type="Proteomes" id="UP001338582">
    <property type="component" value="Chromosome 3"/>
</dbReference>